<dbReference type="Proteomes" id="UP000271098">
    <property type="component" value="Unassembled WGS sequence"/>
</dbReference>
<feature type="compositionally biased region" description="Low complexity" evidence="1">
    <location>
        <begin position="46"/>
        <end position="59"/>
    </location>
</feature>
<reference evidence="2 3" key="2">
    <citation type="submission" date="2018-11" db="EMBL/GenBank/DDBJ databases">
        <authorList>
            <consortium name="Pathogen Informatics"/>
        </authorList>
    </citation>
    <scope>NUCLEOTIDE SEQUENCE [LARGE SCALE GENOMIC DNA]</scope>
</reference>
<dbReference type="WBParaSite" id="GPUH_0000290601-mRNA-1">
    <property type="protein sequence ID" value="GPUH_0000290601-mRNA-1"/>
    <property type="gene ID" value="GPUH_0000290601"/>
</dbReference>
<gene>
    <name evidence="2" type="ORF">GPUH_LOCUS2901</name>
</gene>
<accession>A0A183D2G0</accession>
<evidence type="ECO:0000313" key="3">
    <source>
        <dbReference type="Proteomes" id="UP000271098"/>
    </source>
</evidence>
<name>A0A183D2G0_9BILA</name>
<evidence type="ECO:0000256" key="1">
    <source>
        <dbReference type="SAM" id="MobiDB-lite"/>
    </source>
</evidence>
<dbReference type="OrthoDB" id="5855378at2759"/>
<dbReference type="AlphaFoldDB" id="A0A183D2G0"/>
<sequence length="174" mass="18152">VPKRVFIRYDCISGRTTWTKRLSKTIQRRSGSFLNTFVPFRKSIEPSSPSAAADKSPSSPHHKRRASAAPAVCLQISSKDALPMALPYQKHRNPEVAPAATVIATATTTTSVTSATTTTTTATTTTTTATANSATISITATIPATATATTGNASGLTTGVSSGELLHSYAFLHA</sequence>
<organism evidence="4">
    <name type="scientific">Gongylonema pulchrum</name>
    <dbReference type="NCBI Taxonomy" id="637853"/>
    <lineage>
        <taxon>Eukaryota</taxon>
        <taxon>Metazoa</taxon>
        <taxon>Ecdysozoa</taxon>
        <taxon>Nematoda</taxon>
        <taxon>Chromadorea</taxon>
        <taxon>Rhabditida</taxon>
        <taxon>Spirurina</taxon>
        <taxon>Spiruromorpha</taxon>
        <taxon>Spiruroidea</taxon>
        <taxon>Gongylonematidae</taxon>
        <taxon>Gongylonema</taxon>
    </lineage>
</organism>
<proteinExistence type="predicted"/>
<keyword evidence="3" id="KW-1185">Reference proteome</keyword>
<evidence type="ECO:0000313" key="2">
    <source>
        <dbReference type="EMBL" id="VDK36902.1"/>
    </source>
</evidence>
<protein>
    <submittedName>
        <fullName evidence="4">Secreted mucin</fullName>
    </submittedName>
</protein>
<feature type="region of interest" description="Disordered" evidence="1">
    <location>
        <begin position="44"/>
        <end position="69"/>
    </location>
</feature>
<reference evidence="4" key="1">
    <citation type="submission" date="2016-06" db="UniProtKB">
        <authorList>
            <consortium name="WormBaseParasite"/>
        </authorList>
    </citation>
    <scope>IDENTIFICATION</scope>
</reference>
<dbReference type="EMBL" id="UYRT01004635">
    <property type="protein sequence ID" value="VDK36902.1"/>
    <property type="molecule type" value="Genomic_DNA"/>
</dbReference>
<evidence type="ECO:0000313" key="4">
    <source>
        <dbReference type="WBParaSite" id="GPUH_0000290601-mRNA-1"/>
    </source>
</evidence>